<dbReference type="AlphaFoldDB" id="A0A2W4XHE4"/>
<dbReference type="EMBL" id="QBMN01000225">
    <property type="protein sequence ID" value="PZO33995.1"/>
    <property type="molecule type" value="Genomic_DNA"/>
</dbReference>
<organism evidence="1 2">
    <name type="scientific">Shackletoniella antarctica</name>
    <dbReference type="NCBI Taxonomy" id="268115"/>
    <lineage>
        <taxon>Bacteria</taxon>
        <taxon>Bacillati</taxon>
        <taxon>Cyanobacteriota</taxon>
        <taxon>Cyanophyceae</taxon>
        <taxon>Oculatellales</taxon>
        <taxon>Oculatellaceae</taxon>
        <taxon>Shackletoniella</taxon>
    </lineage>
</organism>
<protein>
    <submittedName>
        <fullName evidence="1">Uncharacterized protein</fullName>
    </submittedName>
</protein>
<evidence type="ECO:0000313" key="2">
    <source>
        <dbReference type="Proteomes" id="UP000249081"/>
    </source>
</evidence>
<sequence>MPWLSLGSLAPKLNVWRAYSSASPLASGEAVFRVTPKNLGVGVIFKSYALVRFSTIQEGKTIVTPARRVYPRAETMVIEADIPREVRGGGQQWRPEVQKRIYRNFRGRSPEPAYLIEIEHLVRAEVPFELGSDSNTSPFWDREDITMDITNAAGLN</sequence>
<evidence type="ECO:0000313" key="1">
    <source>
        <dbReference type="EMBL" id="PZO33995.1"/>
    </source>
</evidence>
<gene>
    <name evidence="1" type="ORF">DCF17_21095</name>
</gene>
<comment type="caution">
    <text evidence="1">The sequence shown here is derived from an EMBL/GenBank/DDBJ whole genome shotgun (WGS) entry which is preliminary data.</text>
</comment>
<name>A0A2W4XHE4_9CYAN</name>
<proteinExistence type="predicted"/>
<dbReference type="Proteomes" id="UP000249081">
    <property type="component" value="Unassembled WGS sequence"/>
</dbReference>
<accession>A0A2W4XHE4</accession>
<reference evidence="1 2" key="2">
    <citation type="submission" date="2018-06" db="EMBL/GenBank/DDBJ databases">
        <title>Metagenomic assembly of (sub)arctic Cyanobacteria and their associated microbiome from non-axenic cultures.</title>
        <authorList>
            <person name="Baurain D."/>
        </authorList>
    </citation>
    <scope>NUCLEOTIDE SEQUENCE [LARGE SCALE GENOMIC DNA]</scope>
    <source>
        <strain evidence="1">ULC041bin1</strain>
    </source>
</reference>
<reference evidence="2" key="1">
    <citation type="submission" date="2018-04" db="EMBL/GenBank/DDBJ databases">
        <authorList>
            <person name="Cornet L."/>
        </authorList>
    </citation>
    <scope>NUCLEOTIDE SEQUENCE [LARGE SCALE GENOMIC DNA]</scope>
</reference>